<dbReference type="InterPro" id="IPR027268">
    <property type="entry name" value="Peptidase_M4/M1_CTD_sf"/>
</dbReference>
<dbReference type="GO" id="GO:0008237">
    <property type="term" value="F:metallopeptidase activity"/>
    <property type="evidence" value="ECO:0007669"/>
    <property type="project" value="InterPro"/>
</dbReference>
<dbReference type="Gene3D" id="1.25.50.10">
    <property type="entry name" value="Peptidase M1, alanyl aminopeptidase, C-terminal domain"/>
    <property type="match status" value="1"/>
</dbReference>
<dbReference type="InterPro" id="IPR012779">
    <property type="entry name" value="Peptidase_M1_pepN"/>
</dbReference>
<proteinExistence type="predicted"/>
<evidence type="ECO:0000313" key="5">
    <source>
        <dbReference type="Proteomes" id="UP000005741"/>
    </source>
</evidence>
<dbReference type="Gene3D" id="1.10.390.10">
    <property type="entry name" value="Neutral Protease Domain 2"/>
    <property type="match status" value="1"/>
</dbReference>
<dbReference type="AlphaFoldDB" id="H1Z046"/>
<dbReference type="Gene3D" id="2.60.40.1840">
    <property type="match status" value="1"/>
</dbReference>
<dbReference type="Gene3D" id="2.60.40.1730">
    <property type="entry name" value="tricorn interacting facor f3 domain"/>
    <property type="match status" value="1"/>
</dbReference>
<dbReference type="InterPro" id="IPR042097">
    <property type="entry name" value="Aminopeptidase_N-like_N_sf"/>
</dbReference>
<keyword evidence="4" id="KW-0378">Hydrolase</keyword>
<dbReference type="RefSeq" id="WP_004078391.1">
    <property type="nucleotide sequence ID" value="NZ_CM001436.1"/>
</dbReference>
<dbReference type="InterPro" id="IPR038438">
    <property type="entry name" value="PepN_Ig-like_sf"/>
</dbReference>
<dbReference type="SUPFAM" id="SSF55486">
    <property type="entry name" value="Metalloproteases ('zincins'), catalytic domain"/>
    <property type="match status" value="1"/>
</dbReference>
<organism evidence="4 5">
    <name type="scientific">Methanoplanus limicola DSM 2279</name>
    <dbReference type="NCBI Taxonomy" id="937775"/>
    <lineage>
        <taxon>Archaea</taxon>
        <taxon>Methanobacteriati</taxon>
        <taxon>Methanobacteriota</taxon>
        <taxon>Stenosarchaea group</taxon>
        <taxon>Methanomicrobia</taxon>
        <taxon>Methanomicrobiales</taxon>
        <taxon>Methanomicrobiaceae</taxon>
        <taxon>Methanoplanus</taxon>
    </lineage>
</organism>
<dbReference type="Proteomes" id="UP000005741">
    <property type="component" value="Chromosome"/>
</dbReference>
<name>H1Z046_9EURY</name>
<evidence type="ECO:0000259" key="3">
    <source>
        <dbReference type="Pfam" id="PF17900"/>
    </source>
</evidence>
<dbReference type="InterPro" id="IPR045357">
    <property type="entry name" value="Aminopeptidase_N-like_N"/>
</dbReference>
<dbReference type="GO" id="GO:0008270">
    <property type="term" value="F:zinc ion binding"/>
    <property type="evidence" value="ECO:0007669"/>
    <property type="project" value="InterPro"/>
</dbReference>
<dbReference type="HOGENOM" id="CLU_004958_0_0_2"/>
<reference evidence="4 5" key="1">
    <citation type="submission" date="2011-10" db="EMBL/GenBank/DDBJ databases">
        <title>The Improved High-Quality Draft genome of Methanoplanus limicola DSM 2279.</title>
        <authorList>
            <consortium name="US DOE Joint Genome Institute (JGI-PGF)"/>
            <person name="Lucas S."/>
            <person name="Copeland A."/>
            <person name="Lapidus A."/>
            <person name="Glavina del Rio T."/>
            <person name="Dalin E."/>
            <person name="Tice H."/>
            <person name="Bruce D."/>
            <person name="Goodwin L."/>
            <person name="Pitluck S."/>
            <person name="Peters L."/>
            <person name="Mikhailova N."/>
            <person name="Lu M."/>
            <person name="Kyrpides N."/>
            <person name="Mavromatis K."/>
            <person name="Ivanova N."/>
            <person name="Markowitz V."/>
            <person name="Cheng J.-F."/>
            <person name="Hugenholtz P."/>
            <person name="Woyke T."/>
            <person name="Wu D."/>
            <person name="Wirth R."/>
            <person name="Brambilla E.-M."/>
            <person name="Klenk H.-P."/>
            <person name="Eisen J.A."/>
        </authorList>
    </citation>
    <scope>NUCLEOTIDE SEQUENCE [LARGE SCALE GENOMIC DNA]</scope>
    <source>
        <strain evidence="4 5">DSM 2279</strain>
    </source>
</reference>
<protein>
    <submittedName>
        <fullName evidence="4">Peptidase M1 membrane alanine aminopeptidase</fullName>
    </submittedName>
</protein>
<dbReference type="Pfam" id="PF17900">
    <property type="entry name" value="Peptidase_M1_N"/>
    <property type="match status" value="1"/>
</dbReference>
<dbReference type="InterPro" id="IPR037144">
    <property type="entry name" value="Peptidase_M1_pepN_C_sf"/>
</dbReference>
<evidence type="ECO:0000259" key="1">
    <source>
        <dbReference type="Pfam" id="PF01433"/>
    </source>
</evidence>
<dbReference type="InParanoid" id="H1Z046"/>
<gene>
    <name evidence="4" type="ORF">Metlim_2053</name>
</gene>
<dbReference type="PATRIC" id="fig|937775.9.peg.2308"/>
<keyword evidence="4" id="KW-0645">Protease</keyword>
<feature type="domain" description="Peptidase M1 membrane alanine aminopeptidase" evidence="1">
    <location>
        <begin position="315"/>
        <end position="514"/>
    </location>
</feature>
<dbReference type="EMBL" id="CM001436">
    <property type="protein sequence ID" value="EHQ36138.1"/>
    <property type="molecule type" value="Genomic_DNA"/>
</dbReference>
<dbReference type="GO" id="GO:0004177">
    <property type="term" value="F:aminopeptidase activity"/>
    <property type="evidence" value="ECO:0007669"/>
    <property type="project" value="UniProtKB-KW"/>
</dbReference>
<dbReference type="PANTHER" id="PTHR46322:SF1">
    <property type="entry name" value="PUROMYCIN-SENSITIVE AMINOPEPTIDASE"/>
    <property type="match status" value="1"/>
</dbReference>
<keyword evidence="5" id="KW-1185">Reference proteome</keyword>
<accession>H1Z046</accession>
<dbReference type="OrthoDB" id="139771at2157"/>
<dbReference type="SUPFAM" id="SSF63737">
    <property type="entry name" value="Leukotriene A4 hydrolase N-terminal domain"/>
    <property type="match status" value="1"/>
</dbReference>
<dbReference type="Pfam" id="PF17432">
    <property type="entry name" value="DUF3458_C"/>
    <property type="match status" value="1"/>
</dbReference>
<feature type="domain" description="Aminopeptidase N-like N-terminal" evidence="3">
    <location>
        <begin position="32"/>
        <end position="207"/>
    </location>
</feature>
<sequence>MTNSKPENCPGDKLFKYYPEDFSEPAVDVIHMDLEFDIYDDHTITDSQIHLKSPKNPVENLTLNAKNLEIKLVESSGHELTYEYDTEKSLLNISFKDKIPAGTEFTVHTRSVCRPTANILEGLYYDVTPDGAPPQQITQCQQWGFQRIVPCIDEMTAKCTYTTTIKADGRYTNLISNGDISVPRHDIGNGRVSITYSNEITPMAPYLFFLGAGTYDTFTREFEYPNGKKFSLELLVPPGSSREEAESALEILADGIMWMYLFTGPEQYRDTDIRQKMYELAKERDRLKFSAGNPDKTAHVREVLAELSKTIHPGYSYTGTVYREIGMQNSDFGGMENVGNTTITTNRIMPFSQITDPAYEYLTRVKVHEFYHNLNGSEVTGQSPFEIWLNEAVTVFIEDQYHAFKFGEDYARLQTVIDLLAPGNGTMAYDRGTGSIPIEPDGFNDPNDLITGVTYVKSPEFVRMIETLMGKEAFARALNRYHTEFSHRNATGRDWLKVMEEESGLDFSVMAGQWLKQTGYPEIKVSSDYSPKERRLAVKIEQSGQKETDMWEFPLSIVPVGAAGTDLADITVRVRNRTEEIVINNIDQPQFISYSRGYGVYGKVFTDTPAEKLILQAGNDRDVTNRFIAFYRLLDLEKMQIIENPGHEISGHISDLYMEFLRDDELIRKTGGLLLTIFESVDDESYAHNYRLMYDIKQKICRAVASRNYDELVRIYQKYSSQISAGNSGGSGPDSIIADIKPRQVKNTVLNLLSSLDLPKIHDMAKKQFEYSTNASDRLTAFSFYLNSSADDRAEMLNKFRSESMAHPVSREAFYAAVAGCSRDDTAELVRTLMNSPDFNIEQANDQRALFGRFAQNKKISLETEAGRELLSEILKTLIPVNEYSSVNILSVFGNLDRMDKEYQPPCVRLLLEALDSADKDNTPAVYNTIRRILIKSPVAVKSYENSDGVMPEWLIGK</sequence>
<keyword evidence="4" id="KW-0031">Aminopeptidase</keyword>
<feature type="domain" description="Peptidase M1 alanyl aminopeptidase C-terminal" evidence="2">
    <location>
        <begin position="611"/>
        <end position="905"/>
    </location>
</feature>
<dbReference type="STRING" id="937775.Metlim_2053"/>
<dbReference type="PANTHER" id="PTHR46322">
    <property type="entry name" value="PUROMYCIN-SENSITIVE AMINOPEPTIDASE"/>
    <property type="match status" value="1"/>
</dbReference>
<evidence type="ECO:0000313" key="4">
    <source>
        <dbReference type="EMBL" id="EHQ36138.1"/>
    </source>
</evidence>
<dbReference type="InterPro" id="IPR024601">
    <property type="entry name" value="Peptidase_M1_pepN_C"/>
</dbReference>
<dbReference type="InterPro" id="IPR014782">
    <property type="entry name" value="Peptidase_M1_dom"/>
</dbReference>
<evidence type="ECO:0000259" key="2">
    <source>
        <dbReference type="Pfam" id="PF17432"/>
    </source>
</evidence>
<dbReference type="Pfam" id="PF01433">
    <property type="entry name" value="Peptidase_M1"/>
    <property type="match status" value="1"/>
</dbReference>